<proteinExistence type="predicted"/>
<gene>
    <name evidence="2" type="ORF">CK936_21810</name>
</gene>
<dbReference type="RefSeq" id="WP_095582637.1">
    <property type="nucleotide sequence ID" value="NZ_JAJQQQ010000020.1"/>
</dbReference>
<keyword evidence="3" id="KW-1185">Reference proteome</keyword>
<dbReference type="PANTHER" id="PTHR36124">
    <property type="match status" value="1"/>
</dbReference>
<dbReference type="PANTHER" id="PTHR36124:SF1">
    <property type="entry name" value="ER-BOUND OXYGENASE MPAB_MPAB'_RUBBER OXYGENASE CATALYTIC DOMAIN-CONTAINING PROTEIN"/>
    <property type="match status" value="1"/>
</dbReference>
<dbReference type="InterPro" id="IPR046366">
    <property type="entry name" value="MPAB"/>
</dbReference>
<organism evidence="2 3">
    <name type="scientific">Streptomyces albireticuli</name>
    <dbReference type="NCBI Taxonomy" id="1940"/>
    <lineage>
        <taxon>Bacteria</taxon>
        <taxon>Bacillati</taxon>
        <taxon>Actinomycetota</taxon>
        <taxon>Actinomycetes</taxon>
        <taxon>Kitasatosporales</taxon>
        <taxon>Streptomycetaceae</taxon>
        <taxon>Streptomyces</taxon>
    </lineage>
</organism>
<name>A0A2A2D5Z0_9ACTN</name>
<dbReference type="AlphaFoldDB" id="A0A2A2D5Z0"/>
<protein>
    <recommendedName>
        <fullName evidence="1">ER-bound oxygenase mpaB/mpaB'/Rubber oxygenase catalytic domain-containing protein</fullName>
    </recommendedName>
</protein>
<evidence type="ECO:0000259" key="1">
    <source>
        <dbReference type="Pfam" id="PF09995"/>
    </source>
</evidence>
<comment type="caution">
    <text evidence="2">The sequence shown here is derived from an EMBL/GenBank/DDBJ whole genome shotgun (WGS) entry which is preliminary data.</text>
</comment>
<accession>A0A2A2D5Z0</accession>
<feature type="domain" description="ER-bound oxygenase mpaB/mpaB'/Rubber oxygenase catalytic" evidence="1">
    <location>
        <begin position="35"/>
        <end position="230"/>
    </location>
</feature>
<evidence type="ECO:0000313" key="3">
    <source>
        <dbReference type="Proteomes" id="UP000218944"/>
    </source>
</evidence>
<evidence type="ECO:0000313" key="2">
    <source>
        <dbReference type="EMBL" id="PAU46931.1"/>
    </source>
</evidence>
<dbReference type="InterPro" id="IPR018713">
    <property type="entry name" value="MPAB/Lcp_cat_dom"/>
</dbReference>
<dbReference type="Pfam" id="PF09995">
    <property type="entry name" value="MPAB_Lcp_cat"/>
    <property type="match status" value="1"/>
</dbReference>
<dbReference type="Proteomes" id="UP000218944">
    <property type="component" value="Unassembled WGS sequence"/>
</dbReference>
<dbReference type="GO" id="GO:0016491">
    <property type="term" value="F:oxidoreductase activity"/>
    <property type="evidence" value="ECO:0007669"/>
    <property type="project" value="InterPro"/>
</dbReference>
<reference evidence="2 3" key="1">
    <citation type="submission" date="2017-08" db="EMBL/GenBank/DDBJ databases">
        <title>Genome sequence of Streptomyces albireticuli NRRL B-1670.</title>
        <authorList>
            <person name="Graham D.E."/>
            <person name="Mahan K.M."/>
            <person name="Klingeman D.M."/>
            <person name="Hettich R.L."/>
            <person name="Parry R.J."/>
            <person name="Spain J.C."/>
        </authorList>
    </citation>
    <scope>NUCLEOTIDE SEQUENCE [LARGE SCALE GENOMIC DNA]</scope>
    <source>
        <strain evidence="2 3">NRRL B-1670</strain>
    </source>
</reference>
<sequence length="249" mass="27217">MDGDPYAQAHAVYRAMARGELGNDLRLGLNLGFYRTFAVPGIARVLAGTGKMTTRPKARAKATGALIYTLIDHGPHHPAGARAVTTLNHLHAGLPAGDDEFVYVLAAFCVAPIHWIDAHGRRPTTPQEKTSAHAFYADLGQRMNLPPIPGSFDDLEAWMDAYEQRHFAVTPEGRALMRATRNLLTDRFPRALAPLVHAGTNTLFDTRFLEAIGASPPTWPVRALVRAALRVRAWNAARGTRAKESSTRP</sequence>
<dbReference type="EMBL" id="NSJV01000413">
    <property type="protein sequence ID" value="PAU46931.1"/>
    <property type="molecule type" value="Genomic_DNA"/>
</dbReference>